<dbReference type="InterPro" id="IPR021239">
    <property type="entry name" value="DUF2625"/>
</dbReference>
<evidence type="ECO:0000313" key="2">
    <source>
        <dbReference type="Proteomes" id="UP000655044"/>
    </source>
</evidence>
<reference evidence="1" key="1">
    <citation type="submission" date="2021-01" db="EMBL/GenBank/DDBJ databases">
        <title>Whole genome shotgun sequence of Planobispora rosea NBRC 15558.</title>
        <authorList>
            <person name="Komaki H."/>
            <person name="Tamura T."/>
        </authorList>
    </citation>
    <scope>NUCLEOTIDE SEQUENCE</scope>
    <source>
        <strain evidence="1">NBRC 15558</strain>
    </source>
</reference>
<organism evidence="1 2">
    <name type="scientific">Planobispora rosea</name>
    <dbReference type="NCBI Taxonomy" id="35762"/>
    <lineage>
        <taxon>Bacteria</taxon>
        <taxon>Bacillati</taxon>
        <taxon>Actinomycetota</taxon>
        <taxon>Actinomycetes</taxon>
        <taxon>Streptosporangiales</taxon>
        <taxon>Streptosporangiaceae</taxon>
        <taxon>Planobispora</taxon>
    </lineage>
</organism>
<keyword evidence="2" id="KW-1185">Reference proteome</keyword>
<gene>
    <name evidence="1" type="ORF">Pro02_77690</name>
</gene>
<sequence>MGELVTVDDPAWPALLEEVTVSDVSTRTLPSEGTEQGRTCLHRLQVSARSWLGAMALHSDGLLVDHGWVRVLGGPSAVPGMSDLLRANTLTETASAHTAPSRLIVAYDVLGGVFAIKGGGVAASSLPGDPGHVIYFAPDCLEWECWEPGHGSWLRWLLLSLKGRSYSAEG</sequence>
<comment type="caution">
    <text evidence="1">The sequence shown here is derived from an EMBL/GenBank/DDBJ whole genome shotgun (WGS) entry which is preliminary data.</text>
</comment>
<dbReference type="AlphaFoldDB" id="A0A8J3SB58"/>
<proteinExistence type="predicted"/>
<evidence type="ECO:0000313" key="1">
    <source>
        <dbReference type="EMBL" id="GIH89361.1"/>
    </source>
</evidence>
<dbReference type="EMBL" id="BOOI01000172">
    <property type="protein sequence ID" value="GIH89361.1"/>
    <property type="molecule type" value="Genomic_DNA"/>
</dbReference>
<evidence type="ECO:0008006" key="3">
    <source>
        <dbReference type="Google" id="ProtNLM"/>
    </source>
</evidence>
<dbReference type="RefSeq" id="WP_189244247.1">
    <property type="nucleotide sequence ID" value="NZ_BMQP01000127.1"/>
</dbReference>
<accession>A0A8J3SB58</accession>
<name>A0A8J3SB58_PLARO</name>
<protein>
    <recommendedName>
        <fullName evidence="3">DUF2625 family protein</fullName>
    </recommendedName>
</protein>
<dbReference type="Pfam" id="PF10946">
    <property type="entry name" value="DUF2625"/>
    <property type="match status" value="1"/>
</dbReference>
<dbReference type="Proteomes" id="UP000655044">
    <property type="component" value="Unassembled WGS sequence"/>
</dbReference>